<name>A0A366JHW5_CYTFI</name>
<gene>
    <name evidence="7" type="ORF">DFO70_12553</name>
</gene>
<evidence type="ECO:0000259" key="6">
    <source>
        <dbReference type="Pfam" id="PF07291"/>
    </source>
</evidence>
<organism evidence="7 8">
    <name type="scientific">Cytobacillus firmus</name>
    <name type="common">Bacillus firmus</name>
    <dbReference type="NCBI Taxonomy" id="1399"/>
    <lineage>
        <taxon>Bacteria</taxon>
        <taxon>Bacillati</taxon>
        <taxon>Bacillota</taxon>
        <taxon>Bacilli</taxon>
        <taxon>Bacillales</taxon>
        <taxon>Bacillaceae</taxon>
        <taxon>Cytobacillus</taxon>
    </lineage>
</organism>
<feature type="transmembrane region" description="Helical" evidence="5">
    <location>
        <begin position="6"/>
        <end position="24"/>
    </location>
</feature>
<dbReference type="OrthoDB" id="4462029at2"/>
<proteinExistence type="predicted"/>
<feature type="transmembrane region" description="Helical" evidence="5">
    <location>
        <begin position="44"/>
        <end position="67"/>
    </location>
</feature>
<evidence type="ECO:0000256" key="3">
    <source>
        <dbReference type="ARBA" id="ARBA00022989"/>
    </source>
</evidence>
<keyword evidence="3 5" id="KW-1133">Transmembrane helix</keyword>
<keyword evidence="8" id="KW-1185">Reference proteome</keyword>
<dbReference type="RefSeq" id="WP_113885541.1">
    <property type="nucleotide sequence ID" value="NZ_QNSF01000025.1"/>
</dbReference>
<feature type="transmembrane region" description="Helical" evidence="5">
    <location>
        <begin position="153"/>
        <end position="171"/>
    </location>
</feature>
<evidence type="ECO:0000313" key="7">
    <source>
        <dbReference type="EMBL" id="RBP86585.1"/>
    </source>
</evidence>
<evidence type="ECO:0000256" key="1">
    <source>
        <dbReference type="ARBA" id="ARBA00004141"/>
    </source>
</evidence>
<feature type="domain" description="Methylamine utilisation protein MauE" evidence="6">
    <location>
        <begin position="2"/>
        <end position="130"/>
    </location>
</feature>
<evidence type="ECO:0000256" key="2">
    <source>
        <dbReference type="ARBA" id="ARBA00022692"/>
    </source>
</evidence>
<comment type="caution">
    <text evidence="7">The sequence shown here is derived from an EMBL/GenBank/DDBJ whole genome shotgun (WGS) entry which is preliminary data.</text>
</comment>
<sequence>MKVITMMILILTGYIFLFSSLSKLKNMEAHLIIVKEYKILPLKLVRKFAVIDTSLEIITGICLILGLMLHFSLIMASILLIIYSLAIIINLLRGRSKIDCGCGGLMGSKKLSWKLIIRNILLLGIVLALYFNYQSSPNYITHTFTKEYLISNLVILSLICTFLISSLLRVIQTEFSRLLKGGTNNGV</sequence>
<accession>A0A366JHW5</accession>
<dbReference type="GO" id="GO:0030416">
    <property type="term" value="P:methylamine metabolic process"/>
    <property type="evidence" value="ECO:0007669"/>
    <property type="project" value="InterPro"/>
</dbReference>
<dbReference type="UniPathway" id="UPA00895"/>
<comment type="subcellular location">
    <subcellularLocation>
        <location evidence="1">Membrane</location>
        <topology evidence="1">Multi-pass membrane protein</topology>
    </subcellularLocation>
</comment>
<keyword evidence="2 5" id="KW-0812">Transmembrane</keyword>
<dbReference type="AlphaFoldDB" id="A0A366JHW5"/>
<dbReference type="Pfam" id="PF07291">
    <property type="entry name" value="MauE"/>
    <property type="match status" value="1"/>
</dbReference>
<dbReference type="GO" id="GO:0016020">
    <property type="term" value="C:membrane"/>
    <property type="evidence" value="ECO:0007669"/>
    <property type="project" value="UniProtKB-SubCell"/>
</dbReference>
<dbReference type="InterPro" id="IPR009908">
    <property type="entry name" value="Methylamine_util_MauE"/>
</dbReference>
<evidence type="ECO:0000256" key="4">
    <source>
        <dbReference type="ARBA" id="ARBA00023136"/>
    </source>
</evidence>
<keyword evidence="4 5" id="KW-0472">Membrane</keyword>
<evidence type="ECO:0000256" key="5">
    <source>
        <dbReference type="SAM" id="Phobius"/>
    </source>
</evidence>
<evidence type="ECO:0000313" key="8">
    <source>
        <dbReference type="Proteomes" id="UP000252731"/>
    </source>
</evidence>
<dbReference type="Proteomes" id="UP000252731">
    <property type="component" value="Unassembled WGS sequence"/>
</dbReference>
<dbReference type="EMBL" id="QNSF01000025">
    <property type="protein sequence ID" value="RBP86585.1"/>
    <property type="molecule type" value="Genomic_DNA"/>
</dbReference>
<reference evidence="7 8" key="1">
    <citation type="submission" date="2018-06" db="EMBL/GenBank/DDBJ databases">
        <title>Freshwater and sediment microbial communities from various areas in North America, analyzing microbe dynamics in response to fracking.</title>
        <authorList>
            <person name="Lamendella R."/>
        </authorList>
    </citation>
    <scope>NUCLEOTIDE SEQUENCE [LARGE SCALE GENOMIC DNA]</scope>
    <source>
        <strain evidence="7 8">14_TX</strain>
    </source>
</reference>
<protein>
    <submittedName>
        <fullName evidence="7">Methylamine utilization protein MauE</fullName>
    </submittedName>
</protein>
<feature type="transmembrane region" description="Helical" evidence="5">
    <location>
        <begin position="73"/>
        <end position="94"/>
    </location>
</feature>
<feature type="transmembrane region" description="Helical" evidence="5">
    <location>
        <begin position="115"/>
        <end position="133"/>
    </location>
</feature>